<proteinExistence type="predicted"/>
<name>A0AA35T3W0_GEOBA</name>
<gene>
    <name evidence="2" type="ORF">GBAR_LOCUS22571</name>
</gene>
<comment type="caution">
    <text evidence="2">The sequence shown here is derived from an EMBL/GenBank/DDBJ whole genome shotgun (WGS) entry which is preliminary data.</text>
</comment>
<dbReference type="AlphaFoldDB" id="A0AA35T3W0"/>
<protein>
    <submittedName>
        <fullName evidence="2">Uncharacterized protein</fullName>
    </submittedName>
</protein>
<dbReference type="EMBL" id="CASHTH010003114">
    <property type="protein sequence ID" value="CAI8040518.1"/>
    <property type="molecule type" value="Genomic_DNA"/>
</dbReference>
<evidence type="ECO:0000313" key="2">
    <source>
        <dbReference type="EMBL" id="CAI8040518.1"/>
    </source>
</evidence>
<dbReference type="Proteomes" id="UP001174909">
    <property type="component" value="Unassembled WGS sequence"/>
</dbReference>
<feature type="region of interest" description="Disordered" evidence="1">
    <location>
        <begin position="1"/>
        <end position="57"/>
    </location>
</feature>
<evidence type="ECO:0000256" key="1">
    <source>
        <dbReference type="SAM" id="MobiDB-lite"/>
    </source>
</evidence>
<sequence length="223" mass="23346">MRRGDDGTPVGTRGAVGAGLHGSALPRHQHLPLPQHRRGRRVGISRPQLQHEGGRRRAAWLRDAGDGGHGRHGAGAGVSPSAWLSPAGLAHKAAVKRLFLEACKRATGAEVAAQPMRVYDKKNDLTIDATAVGDGRYRIAAAGSEGNDKAAQRVDGVTRGLIKLAELEPGAEPGEVRFPCGFSHDELVGLLIGRALNVRAAMREAEAAAARGILAAPSAQQQT</sequence>
<reference evidence="2" key="1">
    <citation type="submission" date="2023-03" db="EMBL/GenBank/DDBJ databases">
        <authorList>
            <person name="Steffen K."/>
            <person name="Cardenas P."/>
        </authorList>
    </citation>
    <scope>NUCLEOTIDE SEQUENCE</scope>
</reference>
<organism evidence="2 3">
    <name type="scientific">Geodia barretti</name>
    <name type="common">Barrett's horny sponge</name>
    <dbReference type="NCBI Taxonomy" id="519541"/>
    <lineage>
        <taxon>Eukaryota</taxon>
        <taxon>Metazoa</taxon>
        <taxon>Porifera</taxon>
        <taxon>Demospongiae</taxon>
        <taxon>Heteroscleromorpha</taxon>
        <taxon>Tetractinellida</taxon>
        <taxon>Astrophorina</taxon>
        <taxon>Geodiidae</taxon>
        <taxon>Geodia</taxon>
    </lineage>
</organism>
<accession>A0AA35T3W0</accession>
<keyword evidence="3" id="KW-1185">Reference proteome</keyword>
<evidence type="ECO:0000313" key="3">
    <source>
        <dbReference type="Proteomes" id="UP001174909"/>
    </source>
</evidence>
<feature type="compositionally biased region" description="Basic residues" evidence="1">
    <location>
        <begin position="27"/>
        <end position="43"/>
    </location>
</feature>